<dbReference type="RefSeq" id="WP_376829432.1">
    <property type="nucleotide sequence ID" value="NZ_JBHLWR010000006.1"/>
</dbReference>
<dbReference type="Pfam" id="PF13458">
    <property type="entry name" value="Peripla_BP_6"/>
    <property type="match status" value="1"/>
</dbReference>
<dbReference type="InterPro" id="IPR028082">
    <property type="entry name" value="Peripla_BP_I"/>
</dbReference>
<evidence type="ECO:0000256" key="2">
    <source>
        <dbReference type="ARBA" id="ARBA00022729"/>
    </source>
</evidence>
<feature type="chain" id="PRO_5045887889" evidence="3">
    <location>
        <begin position="30"/>
        <end position="411"/>
    </location>
</feature>
<reference evidence="6" key="1">
    <citation type="journal article" date="2019" name="Int. J. Syst. Evol. Microbiol.">
        <title>The Global Catalogue of Microorganisms (GCM) 10K type strain sequencing project: providing services to taxonomists for standard genome sequencing and annotation.</title>
        <authorList>
            <consortium name="The Broad Institute Genomics Platform"/>
            <consortium name="The Broad Institute Genome Sequencing Center for Infectious Disease"/>
            <person name="Wu L."/>
            <person name="Ma J."/>
        </authorList>
    </citation>
    <scope>NUCLEOTIDE SEQUENCE [LARGE SCALE GENOMIC DNA]</scope>
    <source>
        <strain evidence="6">CCM 7941</strain>
    </source>
</reference>
<evidence type="ECO:0000256" key="3">
    <source>
        <dbReference type="SAM" id="SignalP"/>
    </source>
</evidence>
<sequence length="411" mass="45067">MYAATLTRVGATLAGLALAALAGPPQAAAAEKRYGPGVTDTEIRIGNIMPYSGPASAYGTIGTTEAAYFRKVNDEGGINGRKISFISYDDSYSPPKAVEQVRKLVEQDNVLLVFNPLGTPSNTAIQRYLNDKGVPQLFVATGATKWGDYKAFPWTMGWQPTYQGEGRIYARYILDNHPKGKIAVLYQHDDFGRDYLKGLKDGLGARAKDMIVAEESYEISAPTVDAQILKLRSSGADIFVNITTPKFAAQAIRKVAEIGWKPVHLLVNVSASVGSVMKPAGFENAQGVMSVNYMKDPTDPGLKDDPGVKEWNAFMDKYLPGVDKSQSNYVYGYNVARTLEQVLRQAGDDLSRENVMRQAANLKNFDPGMLQPGITINTSPTDYYPIEQERMMRFEGDRWVNFGPVISGAMD</sequence>
<evidence type="ECO:0000313" key="5">
    <source>
        <dbReference type="EMBL" id="MFC3266499.1"/>
    </source>
</evidence>
<feature type="signal peptide" evidence="3">
    <location>
        <begin position="1"/>
        <end position="29"/>
    </location>
</feature>
<evidence type="ECO:0000259" key="4">
    <source>
        <dbReference type="Pfam" id="PF13458"/>
    </source>
</evidence>
<comment type="similarity">
    <text evidence="1">Belongs to the leucine-binding protein family.</text>
</comment>
<evidence type="ECO:0000313" key="6">
    <source>
        <dbReference type="Proteomes" id="UP001595536"/>
    </source>
</evidence>
<dbReference type="EMBL" id="JBHRUV010000044">
    <property type="protein sequence ID" value="MFC3266499.1"/>
    <property type="molecule type" value="Genomic_DNA"/>
</dbReference>
<protein>
    <submittedName>
        <fullName evidence="5">ABC transporter substrate-binding protein</fullName>
    </submittedName>
</protein>
<comment type="caution">
    <text evidence="5">The sequence shown here is derived from an EMBL/GenBank/DDBJ whole genome shotgun (WGS) entry which is preliminary data.</text>
</comment>
<proteinExistence type="inferred from homology"/>
<evidence type="ECO:0000256" key="1">
    <source>
        <dbReference type="ARBA" id="ARBA00010062"/>
    </source>
</evidence>
<keyword evidence="6" id="KW-1185">Reference proteome</keyword>
<accession>A0ABV7LFI1</accession>
<dbReference type="PANTHER" id="PTHR47235">
    <property type="entry name" value="BLR6548 PROTEIN"/>
    <property type="match status" value="1"/>
</dbReference>
<dbReference type="PANTHER" id="PTHR47235:SF1">
    <property type="entry name" value="BLR6548 PROTEIN"/>
    <property type="match status" value="1"/>
</dbReference>
<name>A0ABV7LFI1_9HYPH</name>
<keyword evidence="2 3" id="KW-0732">Signal</keyword>
<dbReference type="SUPFAM" id="SSF53822">
    <property type="entry name" value="Periplasmic binding protein-like I"/>
    <property type="match status" value="1"/>
</dbReference>
<organism evidence="5 6">
    <name type="scientific">Camelimonas abortus</name>
    <dbReference type="NCBI Taxonomy" id="1017184"/>
    <lineage>
        <taxon>Bacteria</taxon>
        <taxon>Pseudomonadati</taxon>
        <taxon>Pseudomonadota</taxon>
        <taxon>Alphaproteobacteria</taxon>
        <taxon>Hyphomicrobiales</taxon>
        <taxon>Chelatococcaceae</taxon>
        <taxon>Camelimonas</taxon>
    </lineage>
</organism>
<dbReference type="Proteomes" id="UP001595536">
    <property type="component" value="Unassembled WGS sequence"/>
</dbReference>
<dbReference type="InterPro" id="IPR028081">
    <property type="entry name" value="Leu-bd"/>
</dbReference>
<feature type="domain" description="Leucine-binding protein" evidence="4">
    <location>
        <begin position="42"/>
        <end position="375"/>
    </location>
</feature>
<dbReference type="Gene3D" id="3.40.50.2300">
    <property type="match status" value="2"/>
</dbReference>
<gene>
    <name evidence="5" type="ORF">ACFOEX_09050</name>
</gene>
<dbReference type="CDD" id="cd06343">
    <property type="entry name" value="PBP1_ABC_ligand_binding-like"/>
    <property type="match status" value="1"/>
</dbReference>